<evidence type="ECO:0000256" key="1">
    <source>
        <dbReference type="ARBA" id="ARBA00023054"/>
    </source>
</evidence>
<keyword evidence="1 2" id="KW-0175">Coiled coil</keyword>
<evidence type="ECO:0000259" key="5">
    <source>
        <dbReference type="Pfam" id="PF06470"/>
    </source>
</evidence>
<organism evidence="6">
    <name type="scientific">uncultured Rubrobacteraceae bacterium</name>
    <dbReference type="NCBI Taxonomy" id="349277"/>
    <lineage>
        <taxon>Bacteria</taxon>
        <taxon>Bacillati</taxon>
        <taxon>Actinomycetota</taxon>
        <taxon>Rubrobacteria</taxon>
        <taxon>Rubrobacterales</taxon>
        <taxon>Rubrobacteraceae</taxon>
        <taxon>environmental samples</taxon>
    </lineage>
</organism>
<feature type="coiled-coil region" evidence="2">
    <location>
        <begin position="273"/>
        <end position="300"/>
    </location>
</feature>
<dbReference type="SUPFAM" id="SSF52540">
    <property type="entry name" value="P-loop containing nucleoside triphosphate hydrolases"/>
    <property type="match status" value="1"/>
</dbReference>
<feature type="coiled-coil region" evidence="2">
    <location>
        <begin position="706"/>
        <end position="751"/>
    </location>
</feature>
<dbReference type="AlphaFoldDB" id="A0A6J4Q000"/>
<dbReference type="InterPro" id="IPR003395">
    <property type="entry name" value="RecF/RecN/SMC_N"/>
</dbReference>
<proteinExistence type="predicted"/>
<dbReference type="PANTHER" id="PTHR43977">
    <property type="entry name" value="STRUCTURAL MAINTENANCE OF CHROMOSOMES PROTEIN 3"/>
    <property type="match status" value="1"/>
</dbReference>
<evidence type="ECO:0000256" key="3">
    <source>
        <dbReference type="SAM" id="MobiDB-lite"/>
    </source>
</evidence>
<dbReference type="PIRSF" id="PIRSF005719">
    <property type="entry name" value="SMC"/>
    <property type="match status" value="1"/>
</dbReference>
<feature type="coiled-coil region" evidence="2">
    <location>
        <begin position="849"/>
        <end position="876"/>
    </location>
</feature>
<dbReference type="Pfam" id="PF02463">
    <property type="entry name" value="SMC_N"/>
    <property type="match status" value="1"/>
</dbReference>
<feature type="region of interest" description="Disordered" evidence="3">
    <location>
        <begin position="353"/>
        <end position="377"/>
    </location>
</feature>
<name>A0A6J4Q000_9ACTN</name>
<dbReference type="Gene3D" id="1.20.5.170">
    <property type="match status" value="1"/>
</dbReference>
<dbReference type="InterPro" id="IPR036277">
    <property type="entry name" value="SMC_hinge_sf"/>
</dbReference>
<dbReference type="GO" id="GO:0005694">
    <property type="term" value="C:chromosome"/>
    <property type="evidence" value="ECO:0007669"/>
    <property type="project" value="InterPro"/>
</dbReference>
<feature type="domain" description="SMC hinge" evidence="5">
    <location>
        <begin position="489"/>
        <end position="588"/>
    </location>
</feature>
<dbReference type="GO" id="GO:0005524">
    <property type="term" value="F:ATP binding"/>
    <property type="evidence" value="ECO:0007669"/>
    <property type="project" value="InterPro"/>
</dbReference>
<evidence type="ECO:0000313" key="6">
    <source>
        <dbReference type="EMBL" id="CAA9429350.1"/>
    </source>
</evidence>
<dbReference type="Gene3D" id="3.40.50.300">
    <property type="entry name" value="P-loop containing nucleotide triphosphate hydrolases"/>
    <property type="match status" value="2"/>
</dbReference>
<dbReference type="GO" id="GO:0051276">
    <property type="term" value="P:chromosome organization"/>
    <property type="evidence" value="ECO:0007669"/>
    <property type="project" value="InterPro"/>
</dbReference>
<protein>
    <submittedName>
        <fullName evidence="6">Chromosome partition protein smc</fullName>
    </submittedName>
</protein>
<feature type="coiled-coil region" evidence="2">
    <location>
        <begin position="181"/>
        <end position="208"/>
    </location>
</feature>
<gene>
    <name evidence="6" type="ORF">AVDCRST_MAG80-458</name>
</gene>
<dbReference type="InterPro" id="IPR024704">
    <property type="entry name" value="SMC"/>
</dbReference>
<dbReference type="Pfam" id="PF06470">
    <property type="entry name" value="SMC_hinge"/>
    <property type="match status" value="1"/>
</dbReference>
<dbReference type="InterPro" id="IPR027417">
    <property type="entry name" value="P-loop_NTPase"/>
</dbReference>
<feature type="domain" description="RecF/RecN/SMC N-terminal" evidence="4">
    <location>
        <begin position="5"/>
        <end position="1106"/>
    </location>
</feature>
<feature type="coiled-coil region" evidence="2">
    <location>
        <begin position="428"/>
        <end position="459"/>
    </location>
</feature>
<evidence type="ECO:0000256" key="2">
    <source>
        <dbReference type="SAM" id="Coils"/>
    </source>
</evidence>
<accession>A0A6J4Q000</accession>
<reference evidence="6" key="1">
    <citation type="submission" date="2020-02" db="EMBL/GenBank/DDBJ databases">
        <authorList>
            <person name="Meier V. D."/>
        </authorList>
    </citation>
    <scope>NUCLEOTIDE SEQUENCE</scope>
    <source>
        <strain evidence="6">AVDCRST_MAG80</strain>
    </source>
</reference>
<dbReference type="GO" id="GO:0016887">
    <property type="term" value="F:ATP hydrolysis activity"/>
    <property type="evidence" value="ECO:0007669"/>
    <property type="project" value="InterPro"/>
</dbReference>
<evidence type="ECO:0000259" key="4">
    <source>
        <dbReference type="Pfam" id="PF02463"/>
    </source>
</evidence>
<dbReference type="EMBL" id="CADCVC010000042">
    <property type="protein sequence ID" value="CAA9429350.1"/>
    <property type="molecule type" value="Genomic_DNA"/>
</dbReference>
<dbReference type="SUPFAM" id="SSF75553">
    <property type="entry name" value="Smc hinge domain"/>
    <property type="match status" value="1"/>
</dbReference>
<sequence length="1119" mass="122113">MPLVLSAIYIKGFKTFARPVRMPLSEGVTAIVGPNGSGKSNITDALLFALGEGSPSILRAGLMNDLIFSGSDSLPQASIAEVTLVLDNAKGEISLPYEEVSLTRRISRGGETEYRINGTRARLTDIRTVAGEAGLGRHSVLRQGAVDAIVSGGAAACRNALEEAAGLGVFRRRRLAAARKLERAADRLESSRRLEAELSAQLRRIETEAVAAREYRELETRYRELSLAYLYRIVTRDLDATRQRLAHLEGNASALGTRQESLREEGLRLGDEEKELEGRVRAAEETIRGLENGSEVLRAEALRAERTLLRLEGSLDRGTDRSRLVSRLQTELDGTTSKIWQLEEKIGGVEEEHSRRKEAFERSEELVTRGRTEHAAAAERRTRLAGKLRDSRERRERVATRLGDADVLGDAEITRLEEVGTGLGSYSQEGLRERSAALLDRLKELRGEAAGQAEEANRRRGVLASLVGRTEAEIRALRISGENGDGNGKRLYEVLRPHPGYEAAVEAALGDLAGGVLVDTLGEGMRFLSGDASAECVVVRLDAEGMPKNGAPPGKPLLDCVEILDASYAEALERLLGGAYVLERADMAAPKSGYDVAVTRAGLRFTRTSASRRAADGDFARQVRLKQEEERLDELKGRSGEELYDLREAAFSASRRLDEQTARVEAFASLSARMARAARLLVFETGRRARKAGVTREQRSADETQILKIEAETSAFEDELREAREDEERAKENLDDALSDAESKYAASRETAGNLARARTELRSAREHRTRVSRGLANLEGGAATAGTSAHLPEFGRLLVAHVRRLDEAARERLARLRRSRSKAAELQARAAERRAALAGETGELAGELVKTTSEAAALQGELSRAEEAAGAAEAEISEEWGATLEIARAADQALSETAGTGRDLERQRHSLARKLKNFGDVNLLAISQEGALRERHEFVSAQRADAEAAASEITHIIQSVDGEIEARFATTFREVRRTFRELVPRMLEGAEGELELSEEGVEVGLRLRGRGWRPLRVLSGGERSLLALSFLFSIFLGRFGVSSGDAAGVFCMLDEAEAALDDLNLARFLAVVDSYRARGQFLLVTHQKRTMAAADVLYGVTPDASGATVVVSKRLTGD</sequence>
<dbReference type="InterPro" id="IPR010935">
    <property type="entry name" value="SMC_hinge"/>
</dbReference>